<keyword evidence="1" id="KW-0732">Signal</keyword>
<name>A0A2V1DKQ2_9PLEO</name>
<keyword evidence="3" id="KW-1185">Reference proteome</keyword>
<feature type="signal peptide" evidence="1">
    <location>
        <begin position="1"/>
        <end position="21"/>
    </location>
</feature>
<reference evidence="2 3" key="1">
    <citation type="journal article" date="2018" name="Sci. Rep.">
        <title>Comparative genomics provides insights into the lifestyle and reveals functional heterogeneity of dark septate endophytic fungi.</title>
        <authorList>
            <person name="Knapp D.G."/>
            <person name="Nemeth J.B."/>
            <person name="Barry K."/>
            <person name="Hainaut M."/>
            <person name="Henrissat B."/>
            <person name="Johnson J."/>
            <person name="Kuo A."/>
            <person name="Lim J.H.P."/>
            <person name="Lipzen A."/>
            <person name="Nolan M."/>
            <person name="Ohm R.A."/>
            <person name="Tamas L."/>
            <person name="Grigoriev I.V."/>
            <person name="Spatafora J.W."/>
            <person name="Nagy L.G."/>
            <person name="Kovacs G.M."/>
        </authorList>
    </citation>
    <scope>NUCLEOTIDE SEQUENCE [LARGE SCALE GENOMIC DNA]</scope>
    <source>
        <strain evidence="2 3">DSE2036</strain>
    </source>
</reference>
<sequence length="237" mass="22589">MSAMDSYKALAILAFCASVNAAALPQIIPVGVATSTAATVGPAAASGAAGITITKPIVPAAPVVAAPAGLGVPAAPVPAVPKVGIPDLSVVPAPAVGLPLDVPAVPVVPAVPAAPAVPIPKLPVADTGSLPLPVPVPKLPNLSQGAALDKVVELGSSVLSIILDILSKGKTNYSLPKDLPIPLPVSSGSALHKRQLGGVAVPQPTPGGIFGGIIGGSTSGVTGTVANAVGSVPVAGS</sequence>
<dbReference type="AlphaFoldDB" id="A0A2V1DKQ2"/>
<protein>
    <submittedName>
        <fullName evidence="2">Uncharacterized protein</fullName>
    </submittedName>
</protein>
<evidence type="ECO:0000256" key="1">
    <source>
        <dbReference type="SAM" id="SignalP"/>
    </source>
</evidence>
<dbReference type="STRING" id="97972.A0A2V1DKQ2"/>
<dbReference type="Proteomes" id="UP000244855">
    <property type="component" value="Unassembled WGS sequence"/>
</dbReference>
<proteinExistence type="predicted"/>
<organism evidence="2 3">
    <name type="scientific">Periconia macrospinosa</name>
    <dbReference type="NCBI Taxonomy" id="97972"/>
    <lineage>
        <taxon>Eukaryota</taxon>
        <taxon>Fungi</taxon>
        <taxon>Dikarya</taxon>
        <taxon>Ascomycota</taxon>
        <taxon>Pezizomycotina</taxon>
        <taxon>Dothideomycetes</taxon>
        <taxon>Pleosporomycetidae</taxon>
        <taxon>Pleosporales</taxon>
        <taxon>Massarineae</taxon>
        <taxon>Periconiaceae</taxon>
        <taxon>Periconia</taxon>
    </lineage>
</organism>
<feature type="chain" id="PRO_5016019952" evidence="1">
    <location>
        <begin position="22"/>
        <end position="237"/>
    </location>
</feature>
<accession>A0A2V1DKQ2</accession>
<gene>
    <name evidence="2" type="ORF">DM02DRAFT_29849</name>
</gene>
<evidence type="ECO:0000313" key="2">
    <source>
        <dbReference type="EMBL" id="PVH98777.1"/>
    </source>
</evidence>
<evidence type="ECO:0000313" key="3">
    <source>
        <dbReference type="Proteomes" id="UP000244855"/>
    </source>
</evidence>
<dbReference type="EMBL" id="KZ805406">
    <property type="protein sequence ID" value="PVH98777.1"/>
    <property type="molecule type" value="Genomic_DNA"/>
</dbReference>